<keyword evidence="1" id="KW-0472">Membrane</keyword>
<keyword evidence="1" id="KW-0812">Transmembrane</keyword>
<dbReference type="Pfam" id="PF07907">
    <property type="entry name" value="YibE_F"/>
    <property type="match status" value="1"/>
</dbReference>
<keyword evidence="1" id="KW-1133">Transmembrane helix</keyword>
<evidence type="ECO:0000313" key="2">
    <source>
        <dbReference type="EMBL" id="QEA33793.1"/>
    </source>
</evidence>
<evidence type="ECO:0000256" key="1">
    <source>
        <dbReference type="SAM" id="Phobius"/>
    </source>
</evidence>
<accession>A0AAE6IKT6</accession>
<gene>
    <name evidence="2" type="ORF">FGL89_06485</name>
</gene>
<feature type="transmembrane region" description="Helical" evidence="1">
    <location>
        <begin position="82"/>
        <end position="101"/>
    </location>
</feature>
<dbReference type="PANTHER" id="PTHR41771">
    <property type="entry name" value="MEMBRANE PROTEIN-RELATED"/>
    <property type="match status" value="1"/>
</dbReference>
<feature type="transmembrane region" description="Helical" evidence="1">
    <location>
        <begin position="26"/>
        <end position="46"/>
    </location>
</feature>
<dbReference type="GeneID" id="61187391"/>
<dbReference type="PIRSF" id="PIRSF031503">
    <property type="entry name" value="UCP031503_mp"/>
    <property type="match status" value="1"/>
</dbReference>
<feature type="transmembrane region" description="Helical" evidence="1">
    <location>
        <begin position="52"/>
        <end position="70"/>
    </location>
</feature>
<feature type="transmembrane region" description="Helical" evidence="1">
    <location>
        <begin position="221"/>
        <end position="243"/>
    </location>
</feature>
<evidence type="ECO:0000313" key="3">
    <source>
        <dbReference type="Proteomes" id="UP000321332"/>
    </source>
</evidence>
<dbReference type="InterPro" id="IPR012507">
    <property type="entry name" value="YibE_F"/>
</dbReference>
<name>A0AAE6IKT6_LEUCA</name>
<proteinExistence type="predicted"/>
<dbReference type="AlphaFoldDB" id="A0AAE6IKT6"/>
<dbReference type="OMA" id="YFGQFQG"/>
<dbReference type="RefSeq" id="WP_014974782.1">
    <property type="nucleotide sequence ID" value="NZ_CP042374.1"/>
</dbReference>
<dbReference type="PANTHER" id="PTHR41771:SF1">
    <property type="entry name" value="MEMBRANE PROTEIN"/>
    <property type="match status" value="1"/>
</dbReference>
<dbReference type="Proteomes" id="UP000321332">
    <property type="component" value="Chromosome"/>
</dbReference>
<organism evidence="2 3">
    <name type="scientific">Leuconostoc carnosum</name>
    <dbReference type="NCBI Taxonomy" id="1252"/>
    <lineage>
        <taxon>Bacteria</taxon>
        <taxon>Bacillati</taxon>
        <taxon>Bacillota</taxon>
        <taxon>Bacilli</taxon>
        <taxon>Lactobacillales</taxon>
        <taxon>Lactobacillaceae</taxon>
        <taxon>Leuconostoc</taxon>
    </lineage>
</organism>
<dbReference type="InterPro" id="IPR014564">
    <property type="entry name" value="UCP031503_TM"/>
</dbReference>
<feature type="transmembrane region" description="Helical" evidence="1">
    <location>
        <begin position="6"/>
        <end position="21"/>
    </location>
</feature>
<dbReference type="EMBL" id="CP042374">
    <property type="protein sequence ID" value="QEA33793.1"/>
    <property type="molecule type" value="Genomic_DNA"/>
</dbReference>
<sequence length="260" mass="28455">MNAIGLLVIILFILMVFVGGGQGIKAFLGLIINFFVIFILIILINWQFNPYVVTAIMGTIILAVAIYLGADNADVADTAFKTSVIVVAILMLLSVVIQYFGQFQGFANENSEELEGLSLTVGLSFSHIAMIVMVISILGAVSEAAMAIVADLNEVVQRTTDMTSQSLYAHTRIIGGQILGTAINTLFFGVLGANLPLLIWFVRLKYSLAMFVNAKLLMVEVVTMVLGMLGILLSIWLASWFVVRRYVRQQKVGINNERDI</sequence>
<feature type="transmembrane region" description="Helical" evidence="1">
    <location>
        <begin position="121"/>
        <end position="141"/>
    </location>
</feature>
<feature type="transmembrane region" description="Helical" evidence="1">
    <location>
        <begin position="178"/>
        <end position="201"/>
    </location>
</feature>
<reference evidence="2 3" key="1">
    <citation type="submission" date="2019-06" db="EMBL/GenBank/DDBJ databases">
        <title>Genome analyses of bacteria isolated from kimchi.</title>
        <authorList>
            <person name="Lee S."/>
            <person name="Ahn S."/>
            <person name="Roh S."/>
        </authorList>
    </citation>
    <scope>NUCLEOTIDE SEQUENCE [LARGE SCALE GENOMIC DNA]</scope>
    <source>
        <strain evidence="2 3">CBA3620</strain>
    </source>
</reference>
<protein>
    <submittedName>
        <fullName evidence="2">YibE/F family protein</fullName>
    </submittedName>
</protein>